<evidence type="ECO:0000313" key="1">
    <source>
        <dbReference type="EMBL" id="RLU26139.1"/>
    </source>
</evidence>
<proteinExistence type="predicted"/>
<accession>A0A3L8E1S2</accession>
<dbReference type="OrthoDB" id="7694745at2759"/>
<reference evidence="1" key="1">
    <citation type="journal article" date="2018" name="Genome Res.">
        <title>The genomic architecture and molecular evolution of ant odorant receptors.</title>
        <authorList>
            <person name="McKenzie S.K."/>
            <person name="Kronauer D.J.C."/>
        </authorList>
    </citation>
    <scope>NUCLEOTIDE SEQUENCE [LARGE SCALE GENOMIC DNA]</scope>
    <source>
        <strain evidence="1">Clonal line C1</strain>
    </source>
</reference>
<feature type="non-terminal residue" evidence="1">
    <location>
        <position position="1"/>
    </location>
</feature>
<gene>
    <name evidence="1" type="ORF">DMN91_002305</name>
</gene>
<dbReference type="EMBL" id="QOIP01000002">
    <property type="protein sequence ID" value="RLU26139.1"/>
    <property type="molecule type" value="Genomic_DNA"/>
</dbReference>
<dbReference type="AlphaFoldDB" id="A0A3L8E1S2"/>
<comment type="caution">
    <text evidence="1">The sequence shown here is derived from an EMBL/GenBank/DDBJ whole genome shotgun (WGS) entry which is preliminary data.</text>
</comment>
<dbReference type="Proteomes" id="UP000279307">
    <property type="component" value="Chromosome 2"/>
</dbReference>
<organism evidence="1">
    <name type="scientific">Ooceraea biroi</name>
    <name type="common">Clonal raider ant</name>
    <name type="synonym">Cerapachys biroi</name>
    <dbReference type="NCBI Taxonomy" id="2015173"/>
    <lineage>
        <taxon>Eukaryota</taxon>
        <taxon>Metazoa</taxon>
        <taxon>Ecdysozoa</taxon>
        <taxon>Arthropoda</taxon>
        <taxon>Hexapoda</taxon>
        <taxon>Insecta</taxon>
        <taxon>Pterygota</taxon>
        <taxon>Neoptera</taxon>
        <taxon>Endopterygota</taxon>
        <taxon>Hymenoptera</taxon>
        <taxon>Apocrita</taxon>
        <taxon>Aculeata</taxon>
        <taxon>Formicoidea</taxon>
        <taxon>Formicidae</taxon>
        <taxon>Dorylinae</taxon>
        <taxon>Ooceraea</taxon>
    </lineage>
</organism>
<sequence length="207" mass="23927">FFRVRKEHYQIMAEAERFISIISESRASLDYISSKISEEMNEMKEDIARELSITDHLTKLSSKIGLLLQRYSDLEQELIEEVRKKHNMKSVQIETPVDINEEVKNILMAIRKKQPQQLDRPQTPRKLLISTTTSAGIKDSQLQNPIASPKLFTLQSCDFIDFSNVVTYKKQEKPRTPVHPEVQLLNDSRPAADTKPIGFRPSWKCEA</sequence>
<reference evidence="1" key="2">
    <citation type="submission" date="2018-07" db="EMBL/GenBank/DDBJ databases">
        <authorList>
            <person name="Mckenzie S.K."/>
            <person name="Kronauer D.J.C."/>
        </authorList>
    </citation>
    <scope>NUCLEOTIDE SEQUENCE</scope>
    <source>
        <strain evidence="1">Clonal line C1</strain>
    </source>
</reference>
<name>A0A3L8E1S2_OOCBI</name>
<protein>
    <submittedName>
        <fullName evidence="1">Uncharacterized protein</fullName>
    </submittedName>
</protein>